<dbReference type="CDD" id="cd03230">
    <property type="entry name" value="ABC_DR_subfamily_A"/>
    <property type="match status" value="1"/>
</dbReference>
<proteinExistence type="inferred from homology"/>
<evidence type="ECO:0000313" key="11">
    <source>
        <dbReference type="EMBL" id="QTH64591.1"/>
    </source>
</evidence>
<evidence type="ECO:0000313" key="12">
    <source>
        <dbReference type="Proteomes" id="UP000682739"/>
    </source>
</evidence>
<name>A0A975HIT1_9GAMM</name>
<dbReference type="PANTHER" id="PTHR42711">
    <property type="entry name" value="ABC TRANSPORTER ATP-BINDING PROTEIN"/>
    <property type="match status" value="1"/>
</dbReference>
<dbReference type="InterPro" id="IPR017871">
    <property type="entry name" value="ABC_transporter-like_CS"/>
</dbReference>
<comment type="subcellular location">
    <subcellularLocation>
        <location evidence="1">Cell membrane</location>
    </subcellularLocation>
</comment>
<evidence type="ECO:0000256" key="4">
    <source>
        <dbReference type="ARBA" id="ARBA00022458"/>
    </source>
</evidence>
<keyword evidence="9" id="KW-0472">Membrane</keyword>
<evidence type="ECO:0000256" key="7">
    <source>
        <dbReference type="ARBA" id="ARBA00022840"/>
    </source>
</evidence>
<accession>A0A975HIT1</accession>
<dbReference type="PROSITE" id="PS50893">
    <property type="entry name" value="ABC_TRANSPORTER_2"/>
    <property type="match status" value="1"/>
</dbReference>
<dbReference type="FunFam" id="3.40.50.300:FF:000589">
    <property type="entry name" value="ABC transporter, ATP-binding subunit"/>
    <property type="match status" value="1"/>
</dbReference>
<dbReference type="InterPro" id="IPR050763">
    <property type="entry name" value="ABC_transporter_ATP-binding"/>
</dbReference>
<dbReference type="SMART" id="SM00382">
    <property type="entry name" value="AAA"/>
    <property type="match status" value="1"/>
</dbReference>
<dbReference type="GO" id="GO:0005524">
    <property type="term" value="F:ATP binding"/>
    <property type="evidence" value="ECO:0007669"/>
    <property type="project" value="UniProtKB-KW"/>
</dbReference>
<keyword evidence="6" id="KW-0547">Nucleotide-binding</keyword>
<keyword evidence="5" id="KW-1003">Cell membrane</keyword>
<evidence type="ECO:0000256" key="8">
    <source>
        <dbReference type="ARBA" id="ARBA00022967"/>
    </source>
</evidence>
<sequence length="308" mass="34321">MTAYVEVNNLSKEYDDVKAVNGISFSVKKGICFGLLGPNGAGKTTTIEMMEGLIKPSGGEISFFGDPLNKESLKEIGIQFQHTALQDFLTVGETLKMFQAFYPNPANLNDVMEMCDLVDIQDRRHQKLSGGQKQRLLLALALINDPKILFLDEPTTGLDPHARRNFWDLITKIKHQGKTIILTTHYMDEAEYLCDEIVIMDKGNIIAQNTPSKLLTEHFSGAIIRLPIENLAGHEIADFGRRFGEHHVDIDAKDVEVSISELLTRGVKLDGLQVKSANLDDLFIKLTGHQLTQSQEEQGEQANLDSVE</sequence>
<evidence type="ECO:0000256" key="2">
    <source>
        <dbReference type="ARBA" id="ARBA00005417"/>
    </source>
</evidence>
<dbReference type="EMBL" id="CP072110">
    <property type="protein sequence ID" value="QTH64591.1"/>
    <property type="molecule type" value="Genomic_DNA"/>
</dbReference>
<dbReference type="PANTHER" id="PTHR42711:SF5">
    <property type="entry name" value="ABC TRANSPORTER ATP-BINDING PROTEIN NATA"/>
    <property type="match status" value="1"/>
</dbReference>
<evidence type="ECO:0000259" key="10">
    <source>
        <dbReference type="PROSITE" id="PS50893"/>
    </source>
</evidence>
<dbReference type="KEGG" id="psym:J1N51_03735"/>
<dbReference type="InterPro" id="IPR003593">
    <property type="entry name" value="AAA+_ATPase"/>
</dbReference>
<dbReference type="PROSITE" id="PS00211">
    <property type="entry name" value="ABC_TRANSPORTER_1"/>
    <property type="match status" value="1"/>
</dbReference>
<reference evidence="11" key="1">
    <citation type="submission" date="2021-03" db="EMBL/GenBank/DDBJ databases">
        <title>Description of Psychrosphaera ytuae sp. nov. isolated from deep sea sediment of South China Sea.</title>
        <authorList>
            <person name="Zhang J."/>
            <person name="Xu X.-D."/>
        </authorList>
    </citation>
    <scope>NUCLEOTIDE SEQUENCE</scope>
    <source>
        <strain evidence="11">MTZ26</strain>
    </source>
</reference>
<dbReference type="InterPro" id="IPR027417">
    <property type="entry name" value="P-loop_NTPase"/>
</dbReference>
<evidence type="ECO:0000256" key="3">
    <source>
        <dbReference type="ARBA" id="ARBA00022448"/>
    </source>
</evidence>
<dbReference type="Pfam" id="PF00005">
    <property type="entry name" value="ABC_tran"/>
    <property type="match status" value="1"/>
</dbReference>
<comment type="similarity">
    <text evidence="2">Belongs to the ABC transporter superfamily.</text>
</comment>
<keyword evidence="4" id="KW-0536">Nodulation</keyword>
<keyword evidence="8" id="KW-1278">Translocase</keyword>
<dbReference type="SUPFAM" id="SSF52540">
    <property type="entry name" value="P-loop containing nucleoside triphosphate hydrolases"/>
    <property type="match status" value="1"/>
</dbReference>
<keyword evidence="7 11" id="KW-0067">ATP-binding</keyword>
<dbReference type="Gene3D" id="3.40.50.300">
    <property type="entry name" value="P-loop containing nucleotide triphosphate hydrolases"/>
    <property type="match status" value="1"/>
</dbReference>
<dbReference type="GO" id="GO:0005886">
    <property type="term" value="C:plasma membrane"/>
    <property type="evidence" value="ECO:0007669"/>
    <property type="project" value="UniProtKB-SubCell"/>
</dbReference>
<feature type="domain" description="ABC transporter" evidence="10">
    <location>
        <begin position="5"/>
        <end position="227"/>
    </location>
</feature>
<evidence type="ECO:0000256" key="5">
    <source>
        <dbReference type="ARBA" id="ARBA00022475"/>
    </source>
</evidence>
<dbReference type="InterPro" id="IPR003439">
    <property type="entry name" value="ABC_transporter-like_ATP-bd"/>
</dbReference>
<organism evidence="11 12">
    <name type="scientific">Psychrosphaera ytuae</name>
    <dbReference type="NCBI Taxonomy" id="2820710"/>
    <lineage>
        <taxon>Bacteria</taxon>
        <taxon>Pseudomonadati</taxon>
        <taxon>Pseudomonadota</taxon>
        <taxon>Gammaproteobacteria</taxon>
        <taxon>Alteromonadales</taxon>
        <taxon>Pseudoalteromonadaceae</taxon>
        <taxon>Psychrosphaera</taxon>
    </lineage>
</organism>
<dbReference type="Proteomes" id="UP000682739">
    <property type="component" value="Chromosome"/>
</dbReference>
<gene>
    <name evidence="11" type="ORF">J1N51_03735</name>
</gene>
<evidence type="ECO:0000256" key="6">
    <source>
        <dbReference type="ARBA" id="ARBA00022741"/>
    </source>
</evidence>
<keyword evidence="12" id="KW-1185">Reference proteome</keyword>
<keyword evidence="3" id="KW-0813">Transport</keyword>
<dbReference type="RefSeq" id="WP_208832645.1">
    <property type="nucleotide sequence ID" value="NZ_CP072110.1"/>
</dbReference>
<evidence type="ECO:0000256" key="1">
    <source>
        <dbReference type="ARBA" id="ARBA00004236"/>
    </source>
</evidence>
<evidence type="ECO:0000256" key="9">
    <source>
        <dbReference type="ARBA" id="ARBA00023136"/>
    </source>
</evidence>
<protein>
    <submittedName>
        <fullName evidence="11">ABC transporter ATP-binding protein</fullName>
    </submittedName>
</protein>
<dbReference type="GO" id="GO:0016887">
    <property type="term" value="F:ATP hydrolysis activity"/>
    <property type="evidence" value="ECO:0007669"/>
    <property type="project" value="InterPro"/>
</dbReference>
<dbReference type="AlphaFoldDB" id="A0A975HIT1"/>